<keyword evidence="2" id="KW-0812">Transmembrane</keyword>
<feature type="transmembrane region" description="Helical" evidence="2">
    <location>
        <begin position="298"/>
        <end position="317"/>
    </location>
</feature>
<comment type="caution">
    <text evidence="3">The sequence shown here is derived from an EMBL/GenBank/DDBJ whole genome shotgun (WGS) entry which is preliminary data.</text>
</comment>
<dbReference type="PANTHER" id="PTHR15907">
    <property type="entry name" value="DUF614 FAMILY PROTEIN-RELATED"/>
    <property type="match status" value="1"/>
</dbReference>
<gene>
    <name evidence="3" type="ORF">PanWU01x14_241230</name>
</gene>
<protein>
    <submittedName>
        <fullName evidence="3">PLAC8 motif-containing protein</fullName>
    </submittedName>
</protein>
<keyword evidence="2" id="KW-1133">Transmembrane helix</keyword>
<dbReference type="Pfam" id="PF04749">
    <property type="entry name" value="PLAC8"/>
    <property type="match status" value="1"/>
</dbReference>
<feature type="region of interest" description="Disordered" evidence="1">
    <location>
        <begin position="1"/>
        <end position="198"/>
    </location>
</feature>
<feature type="compositionally biased region" description="Polar residues" evidence="1">
    <location>
        <begin position="129"/>
        <end position="155"/>
    </location>
</feature>
<reference evidence="4" key="1">
    <citation type="submission" date="2016-06" db="EMBL/GenBank/DDBJ databases">
        <title>Parallel loss of symbiosis genes in relatives of nitrogen-fixing non-legume Parasponia.</title>
        <authorList>
            <person name="Van Velzen R."/>
            <person name="Holmer R."/>
            <person name="Bu F."/>
            <person name="Rutten L."/>
            <person name="Van Zeijl A."/>
            <person name="Liu W."/>
            <person name="Santuari L."/>
            <person name="Cao Q."/>
            <person name="Sharma T."/>
            <person name="Shen D."/>
            <person name="Roswanjaya Y."/>
            <person name="Wardhani T."/>
            <person name="Kalhor M.S."/>
            <person name="Jansen J."/>
            <person name="Van den Hoogen J."/>
            <person name="Gungor B."/>
            <person name="Hartog M."/>
            <person name="Hontelez J."/>
            <person name="Verver J."/>
            <person name="Yang W.-C."/>
            <person name="Schijlen E."/>
            <person name="Repin R."/>
            <person name="Schilthuizen M."/>
            <person name="Schranz E."/>
            <person name="Heidstra R."/>
            <person name="Miyata K."/>
            <person name="Fedorova E."/>
            <person name="Kohlen W."/>
            <person name="Bisseling T."/>
            <person name="Smit S."/>
            <person name="Geurts R."/>
        </authorList>
    </citation>
    <scope>NUCLEOTIDE SEQUENCE [LARGE SCALE GENOMIC DNA]</scope>
    <source>
        <strain evidence="4">cv. WU1-14</strain>
    </source>
</reference>
<feature type="compositionally biased region" description="Pro residues" evidence="1">
    <location>
        <begin position="119"/>
        <end position="128"/>
    </location>
</feature>
<dbReference type="EMBL" id="JXTB01000286">
    <property type="protein sequence ID" value="PON47884.1"/>
    <property type="molecule type" value="Genomic_DNA"/>
</dbReference>
<evidence type="ECO:0000256" key="2">
    <source>
        <dbReference type="SAM" id="Phobius"/>
    </source>
</evidence>
<proteinExistence type="predicted"/>
<accession>A0A2P5BGH6</accession>
<dbReference type="NCBIfam" id="TIGR01571">
    <property type="entry name" value="A_thal_Cys_rich"/>
    <property type="match status" value="1"/>
</dbReference>
<dbReference type="STRING" id="3476.A0A2P5BGH6"/>
<sequence>MEDHSLNEVDQTHIHIEVETNGGIEVDYSNASNYDQQNYHEDHDQYSQPQPPNTAENGPPDQQQPAQPPEYYPQPSPAPPQPVQPQANYHHTRPAGAVHQFPPPQGPQVNFMFQNEPNQPRPFTPQSPQPQHLHAQMTQPVQFSPAQYQHTNPMYTNGAHLPQGYPQSPQMKSVHPPPAQINMGPPGGASPQLAYQTAPPPVKFPPQNGGAPGPGAVPGSYPNGLNGPGQGFPMQNQFQVPPAMMVQQVGTGAWNTGLFDCMDDPMNAVVTAFCPCITFGQVAEIVDNGTTSCATSGLLYGLVAFLIGLPFIMSCTYRTKLRSRFGLVETPAPDWVTHFLCECCAICQEYRELQSRGLDPSIGWQGNVARMQQQQVNNMMPPMNQRMMP</sequence>
<dbReference type="InterPro" id="IPR006461">
    <property type="entry name" value="PLAC_motif_containing"/>
</dbReference>
<evidence type="ECO:0000256" key="1">
    <source>
        <dbReference type="SAM" id="MobiDB-lite"/>
    </source>
</evidence>
<organism evidence="3 4">
    <name type="scientific">Parasponia andersonii</name>
    <name type="common">Sponia andersonii</name>
    <dbReference type="NCBI Taxonomy" id="3476"/>
    <lineage>
        <taxon>Eukaryota</taxon>
        <taxon>Viridiplantae</taxon>
        <taxon>Streptophyta</taxon>
        <taxon>Embryophyta</taxon>
        <taxon>Tracheophyta</taxon>
        <taxon>Spermatophyta</taxon>
        <taxon>Magnoliopsida</taxon>
        <taxon>eudicotyledons</taxon>
        <taxon>Gunneridae</taxon>
        <taxon>Pentapetalae</taxon>
        <taxon>rosids</taxon>
        <taxon>fabids</taxon>
        <taxon>Rosales</taxon>
        <taxon>Cannabaceae</taxon>
        <taxon>Parasponia</taxon>
    </lineage>
</organism>
<feature type="compositionally biased region" description="Basic and acidic residues" evidence="1">
    <location>
        <begin position="1"/>
        <end position="18"/>
    </location>
</feature>
<evidence type="ECO:0000313" key="4">
    <source>
        <dbReference type="Proteomes" id="UP000237105"/>
    </source>
</evidence>
<feature type="compositionally biased region" description="Polar residues" evidence="1">
    <location>
        <begin position="107"/>
        <end position="118"/>
    </location>
</feature>
<keyword evidence="2" id="KW-0472">Membrane</keyword>
<name>A0A2P5BGH6_PARAD</name>
<evidence type="ECO:0000313" key="3">
    <source>
        <dbReference type="EMBL" id="PON47884.1"/>
    </source>
</evidence>
<dbReference type="AlphaFoldDB" id="A0A2P5BGH6"/>
<keyword evidence="4" id="KW-1185">Reference proteome</keyword>
<dbReference type="OrthoDB" id="1045822at2759"/>
<dbReference type="Proteomes" id="UP000237105">
    <property type="component" value="Unassembled WGS sequence"/>
</dbReference>
<feature type="compositionally biased region" description="Pro residues" evidence="1">
    <location>
        <begin position="66"/>
        <end position="83"/>
    </location>
</feature>